<evidence type="ECO:0000313" key="6">
    <source>
        <dbReference type="EMBL" id="KAF4614294.1"/>
    </source>
</evidence>
<dbReference type="Proteomes" id="UP000566819">
    <property type="component" value="Unassembled WGS sequence"/>
</dbReference>
<feature type="compositionally biased region" description="Basic and acidic residues" evidence="3">
    <location>
        <begin position="908"/>
        <end position="927"/>
    </location>
</feature>
<feature type="chain" id="PRO_5034299925" description="Carboxylesterase type B domain-containing protein" evidence="4">
    <location>
        <begin position="17"/>
        <end position="927"/>
    </location>
</feature>
<dbReference type="OrthoDB" id="408631at2759"/>
<feature type="region of interest" description="Disordered" evidence="3">
    <location>
        <begin position="831"/>
        <end position="855"/>
    </location>
</feature>
<evidence type="ECO:0000256" key="2">
    <source>
        <dbReference type="ARBA" id="ARBA00022801"/>
    </source>
</evidence>
<evidence type="ECO:0000313" key="7">
    <source>
        <dbReference type="Proteomes" id="UP000566819"/>
    </source>
</evidence>
<comment type="caution">
    <text evidence="6">The sequence shown here is derived from an EMBL/GenBank/DDBJ whole genome shotgun (WGS) entry which is preliminary data.</text>
</comment>
<evidence type="ECO:0000256" key="3">
    <source>
        <dbReference type="SAM" id="MobiDB-lite"/>
    </source>
</evidence>
<feature type="region of interest" description="Disordered" evidence="3">
    <location>
        <begin position="770"/>
        <end position="797"/>
    </location>
</feature>
<dbReference type="InterPro" id="IPR019826">
    <property type="entry name" value="Carboxylesterase_B_AS"/>
</dbReference>
<evidence type="ECO:0000256" key="4">
    <source>
        <dbReference type="SAM" id="SignalP"/>
    </source>
</evidence>
<feature type="compositionally biased region" description="Pro residues" evidence="3">
    <location>
        <begin position="776"/>
        <end position="785"/>
    </location>
</feature>
<feature type="domain" description="Carboxylesterase type B" evidence="5">
    <location>
        <begin position="33"/>
        <end position="370"/>
    </location>
</feature>
<evidence type="ECO:0000256" key="1">
    <source>
        <dbReference type="ARBA" id="ARBA00005964"/>
    </source>
</evidence>
<dbReference type="PANTHER" id="PTHR31758:SF2">
    <property type="entry name" value="BTB_POZ DOMAIN-CONTAINING PROTEIN YLR108C"/>
    <property type="match status" value="1"/>
</dbReference>
<sequence length="927" mass="100741">MKSLSFLLTAVVGVSATAVGGLKQRASNWTVGQTVQTANGPVAGHPASNQSDVSEYLGIPFAQPPIGDLRFAAPVKPTGNSSYNGTDFGPSCPVKLSNSTALNTTLLLAANVTEIALEIETIFGDQRGLYSEDCLYINVWTKPQTGDAMKAVLVWIYGGGFNSGASSYAGYNGANIVAQEDVIVVSFNYRLSILGFPGSPATTNNLAFLDQRLAVEWVRDNIANFGGDPSRITLFGQSAGAFSVDAYSYAWTSDPIAAGFISESGTVFSWGLPDTKAEAAAAWYNVSAAVGCGNSSSDAATVLACMRSTSYTTIMNAIPPANGVQSEILGYFGPTVDETVVFSNYSSKTPAKVPMIIGNNDYEGGLFRTEFAVEGEIFPDIFWDDFNLQEFTCPAGIRANASVSASNPTWRYRYFGVFPDTAISSEAGAYHSAELPILFDTAPSSPPATTEEIAIGNYMRGAWAAFAKDPVNGLTTYGWPSYSASNDSLIRLAYNNLTGTNAVNPSVYDANCIYVNVSNVDPNAYTAILGPSTTATSSGSSKPTGSATTTSSVATASSKFFQCQLKTAEENGDDSNSIRTLYIDRDPVTFKDISLHLQGYHVQPRDGGHFVKLFADAQFYSLPRLISQLYEENIFISIGNRDFQVPKDIFSDPGNSPNYFSLGFAVFFSSPTEVFPGLNRDGLLRPPSIVPPSVPNRSADIFQEILHLLRGYPLHIRNEDHRAELLRDVRYFHLKGLEQKLIRHSITYNLARRKDEITLRIEDVRQSGISIVSDPTPTPSSPAPPTSATEMHSGSSIPPNPVGYVHYARPFVDTKAYELVLEIGNECTKLHFQPPNHSPSPRSSHPSYPPLPLPTSTSPLHHILFPPLFSKSNNNKSRIHRRLQNTYKSPLRSHRHETQTTYNATARITDEERGREFSARESREYAA</sequence>
<reference evidence="6 7" key="1">
    <citation type="submission" date="2020-03" db="EMBL/GenBank/DDBJ databases">
        <title>Draft Genome Sequence of Cudoniella acicularis.</title>
        <authorList>
            <person name="Buettner E."/>
            <person name="Kellner H."/>
        </authorList>
    </citation>
    <scope>NUCLEOTIDE SEQUENCE [LARGE SCALE GENOMIC DNA]</scope>
    <source>
        <strain evidence="6 7">DSM 108380</strain>
    </source>
</reference>
<comment type="similarity">
    <text evidence="1">Belongs to the type-B carboxylesterase/lipase family.</text>
</comment>
<dbReference type="AlphaFoldDB" id="A0A8H4VNH6"/>
<evidence type="ECO:0000259" key="5">
    <source>
        <dbReference type="Pfam" id="PF00135"/>
    </source>
</evidence>
<dbReference type="InterPro" id="IPR029058">
    <property type="entry name" value="AB_hydrolase_fold"/>
</dbReference>
<keyword evidence="7" id="KW-1185">Reference proteome</keyword>
<name>A0A8H4VNH6_9HELO</name>
<proteinExistence type="inferred from homology"/>
<dbReference type="Gene3D" id="3.40.50.1820">
    <property type="entry name" value="alpha/beta hydrolase"/>
    <property type="match status" value="2"/>
</dbReference>
<dbReference type="Gene3D" id="3.30.710.10">
    <property type="entry name" value="Potassium Channel Kv1.1, Chain A"/>
    <property type="match status" value="2"/>
</dbReference>
<dbReference type="SUPFAM" id="SSF53474">
    <property type="entry name" value="alpha/beta-Hydrolases"/>
    <property type="match status" value="1"/>
</dbReference>
<accession>A0A8H4VNH6</accession>
<gene>
    <name evidence="6" type="ORF">G7Y89_g15443</name>
</gene>
<organism evidence="6 7">
    <name type="scientific">Cudoniella acicularis</name>
    <dbReference type="NCBI Taxonomy" id="354080"/>
    <lineage>
        <taxon>Eukaryota</taxon>
        <taxon>Fungi</taxon>
        <taxon>Dikarya</taxon>
        <taxon>Ascomycota</taxon>
        <taxon>Pezizomycotina</taxon>
        <taxon>Leotiomycetes</taxon>
        <taxon>Helotiales</taxon>
        <taxon>Tricladiaceae</taxon>
        <taxon>Cudoniella</taxon>
    </lineage>
</organism>
<dbReference type="EMBL" id="JAAMPI010002409">
    <property type="protein sequence ID" value="KAF4614294.1"/>
    <property type="molecule type" value="Genomic_DNA"/>
</dbReference>
<protein>
    <recommendedName>
        <fullName evidence="5">Carboxylesterase type B domain-containing protein</fullName>
    </recommendedName>
</protein>
<dbReference type="InterPro" id="IPR011333">
    <property type="entry name" value="SKP1/BTB/POZ_sf"/>
</dbReference>
<feature type="region of interest" description="Disordered" evidence="3">
    <location>
        <begin position="890"/>
        <end position="927"/>
    </location>
</feature>
<keyword evidence="4" id="KW-0732">Signal</keyword>
<keyword evidence="2" id="KW-0378">Hydrolase</keyword>
<dbReference type="PROSITE" id="PS00122">
    <property type="entry name" value="CARBOXYLESTERASE_B_1"/>
    <property type="match status" value="1"/>
</dbReference>
<dbReference type="SUPFAM" id="SSF54695">
    <property type="entry name" value="POZ domain"/>
    <property type="match status" value="2"/>
</dbReference>
<dbReference type="PANTHER" id="PTHR31758">
    <property type="entry name" value="BTB/POZ DOMAIN-CONTAINING PROTEIN YLR108C"/>
    <property type="match status" value="1"/>
</dbReference>
<dbReference type="GO" id="GO:0016787">
    <property type="term" value="F:hydrolase activity"/>
    <property type="evidence" value="ECO:0007669"/>
    <property type="project" value="UniProtKB-KW"/>
</dbReference>
<dbReference type="InterPro" id="IPR002018">
    <property type="entry name" value="CarbesteraseB"/>
</dbReference>
<feature type="signal peptide" evidence="4">
    <location>
        <begin position="1"/>
        <end position="16"/>
    </location>
</feature>
<dbReference type="Pfam" id="PF00135">
    <property type="entry name" value="COesterase"/>
    <property type="match status" value="1"/>
</dbReference>